<feature type="transmembrane region" description="Helical" evidence="7">
    <location>
        <begin position="43"/>
        <end position="68"/>
    </location>
</feature>
<dbReference type="Gene3D" id="1.20.1250.20">
    <property type="entry name" value="MFS general substrate transporter like domains"/>
    <property type="match status" value="2"/>
</dbReference>
<reference evidence="9 10" key="1">
    <citation type="journal article" date="2024" name="Nat. Commun.">
        <title>Phylogenomics reveals the evolutionary origins of lichenization in chlorophyte algae.</title>
        <authorList>
            <person name="Puginier C."/>
            <person name="Libourel C."/>
            <person name="Otte J."/>
            <person name="Skaloud P."/>
            <person name="Haon M."/>
            <person name="Grisel S."/>
            <person name="Petersen M."/>
            <person name="Berrin J.G."/>
            <person name="Delaux P.M."/>
            <person name="Dal Grande F."/>
            <person name="Keller J."/>
        </authorList>
    </citation>
    <scope>NUCLEOTIDE SEQUENCE [LARGE SCALE GENOMIC DNA]</scope>
    <source>
        <strain evidence="9 10">SAG 2036</strain>
    </source>
</reference>
<proteinExistence type="predicted"/>
<evidence type="ECO:0000259" key="8">
    <source>
        <dbReference type="PROSITE" id="PS50850"/>
    </source>
</evidence>
<dbReference type="InterPro" id="IPR036259">
    <property type="entry name" value="MFS_trans_sf"/>
</dbReference>
<feature type="transmembrane region" description="Helical" evidence="7">
    <location>
        <begin position="107"/>
        <end position="126"/>
    </location>
</feature>
<feature type="transmembrane region" description="Helical" evidence="7">
    <location>
        <begin position="166"/>
        <end position="188"/>
    </location>
</feature>
<evidence type="ECO:0000313" key="10">
    <source>
        <dbReference type="Proteomes" id="UP001465755"/>
    </source>
</evidence>
<evidence type="ECO:0000256" key="6">
    <source>
        <dbReference type="SAM" id="MobiDB-lite"/>
    </source>
</evidence>
<feature type="region of interest" description="Disordered" evidence="6">
    <location>
        <begin position="1"/>
        <end position="20"/>
    </location>
</feature>
<dbReference type="GO" id="GO:0016020">
    <property type="term" value="C:membrane"/>
    <property type="evidence" value="ECO:0007669"/>
    <property type="project" value="UniProtKB-SubCell"/>
</dbReference>
<evidence type="ECO:0000256" key="1">
    <source>
        <dbReference type="ARBA" id="ARBA00004141"/>
    </source>
</evidence>
<feature type="transmembrane region" description="Helical" evidence="7">
    <location>
        <begin position="80"/>
        <end position="100"/>
    </location>
</feature>
<feature type="transmembrane region" description="Helical" evidence="7">
    <location>
        <begin position="194"/>
        <end position="215"/>
    </location>
</feature>
<gene>
    <name evidence="9" type="ORF">WJX73_003774</name>
</gene>
<evidence type="ECO:0000256" key="2">
    <source>
        <dbReference type="ARBA" id="ARBA00022448"/>
    </source>
</evidence>
<feature type="transmembrane region" description="Helical" evidence="7">
    <location>
        <begin position="132"/>
        <end position="154"/>
    </location>
</feature>
<feature type="domain" description="Major facilitator superfamily (MFS) profile" evidence="8">
    <location>
        <begin position="43"/>
        <end position="490"/>
    </location>
</feature>
<dbReference type="InterPro" id="IPR005829">
    <property type="entry name" value="Sugar_transporter_CS"/>
</dbReference>
<accession>A0AAW1NL04</accession>
<evidence type="ECO:0000256" key="4">
    <source>
        <dbReference type="ARBA" id="ARBA00022989"/>
    </source>
</evidence>
<dbReference type="PANTHER" id="PTHR23511:SF5">
    <property type="entry name" value="MAJOR FACILITATOR-TYPE TRANSPORTER HXNZ-RELATED"/>
    <property type="match status" value="1"/>
</dbReference>
<keyword evidence="4 7" id="KW-1133">Transmembrane helix</keyword>
<keyword evidence="5 7" id="KW-0472">Membrane</keyword>
<dbReference type="Proteomes" id="UP001465755">
    <property type="component" value="Unassembled WGS sequence"/>
</dbReference>
<name>A0AAW1NL04_9CHLO</name>
<dbReference type="InterPro" id="IPR020846">
    <property type="entry name" value="MFS_dom"/>
</dbReference>
<evidence type="ECO:0000256" key="3">
    <source>
        <dbReference type="ARBA" id="ARBA00022692"/>
    </source>
</evidence>
<feature type="transmembrane region" description="Helical" evidence="7">
    <location>
        <begin position="350"/>
        <end position="373"/>
    </location>
</feature>
<protein>
    <recommendedName>
        <fullName evidence="8">Major facilitator superfamily (MFS) profile domain-containing protein</fullName>
    </recommendedName>
</protein>
<sequence length="557" mass="58865">MPAAPAAEDGDPPDPAPETGLEEKYTVAQAIDHIGFGRYQVALLVYAGCVWAADAMEMMLLSFLGPAVTCEWGLSPRQEGTISTVVFLGAMAGAYCWGLLSDSKGRRLGFGATALFTFIFGILSALAPNFAWLLVFRAAVGVGLGGAHVAFTLAMEVTPTKCRVPVLVCVQGFWTLGTMFEAGLAWGILSSWGWRWLLGLSSLPLLALLLTYPFIPESPYYLAVSGQQAKAQAVLQHVAQYNKASMPVGVLSQHVAKTSAASAPKLAYGGKAPQWLVTASQTTLSGLSEIALGFRRLMGKTLRRTSLLLMVIWFGNALTYYGLVLLTTTLHASSSEASCVAGQRLQLSSAALGQIFITTTAELPGLLVAAALADVIGRKWCISLGLTCIAGFMMALLWFPLSVGLLFGGRAASMGAYTVLFIYTPEVFPTKVRSFGLGLNNSLSRFGAILAPYLAVELARSGHADIAEIIIAAMCLLAAVCASALPLETSGRALEVEGAGVEITNKGSQSRAKGSEEEELSPDQSSSVPSRERSPRGERENANLLQGAVQSHNSGAW</sequence>
<evidence type="ECO:0000256" key="7">
    <source>
        <dbReference type="SAM" id="Phobius"/>
    </source>
</evidence>
<dbReference type="AlphaFoldDB" id="A0AAW1NL04"/>
<feature type="transmembrane region" description="Helical" evidence="7">
    <location>
        <begin position="380"/>
        <end position="399"/>
    </location>
</feature>
<keyword evidence="2" id="KW-0813">Transport</keyword>
<keyword evidence="10" id="KW-1185">Reference proteome</keyword>
<dbReference type="Pfam" id="PF00083">
    <property type="entry name" value="Sugar_tr"/>
    <property type="match status" value="1"/>
</dbReference>
<feature type="transmembrane region" description="Helical" evidence="7">
    <location>
        <begin position="305"/>
        <end position="330"/>
    </location>
</feature>
<feature type="compositionally biased region" description="Polar residues" evidence="6">
    <location>
        <begin position="548"/>
        <end position="557"/>
    </location>
</feature>
<dbReference type="PROSITE" id="PS50850">
    <property type="entry name" value="MFS"/>
    <property type="match status" value="1"/>
</dbReference>
<dbReference type="PANTHER" id="PTHR23511">
    <property type="entry name" value="SYNAPTIC VESICLE GLYCOPROTEIN 2"/>
    <property type="match status" value="1"/>
</dbReference>
<dbReference type="GO" id="GO:0022857">
    <property type="term" value="F:transmembrane transporter activity"/>
    <property type="evidence" value="ECO:0007669"/>
    <property type="project" value="InterPro"/>
</dbReference>
<feature type="region of interest" description="Disordered" evidence="6">
    <location>
        <begin position="505"/>
        <end position="557"/>
    </location>
</feature>
<dbReference type="InterPro" id="IPR005828">
    <property type="entry name" value="MFS_sugar_transport-like"/>
</dbReference>
<keyword evidence="3 7" id="KW-0812">Transmembrane</keyword>
<dbReference type="PROSITE" id="PS00216">
    <property type="entry name" value="SUGAR_TRANSPORT_1"/>
    <property type="match status" value="1"/>
</dbReference>
<dbReference type="SUPFAM" id="SSF103473">
    <property type="entry name" value="MFS general substrate transporter"/>
    <property type="match status" value="1"/>
</dbReference>
<comment type="subcellular location">
    <subcellularLocation>
        <location evidence="1">Membrane</location>
        <topology evidence="1">Multi-pass membrane protein</topology>
    </subcellularLocation>
</comment>
<evidence type="ECO:0000313" key="9">
    <source>
        <dbReference type="EMBL" id="KAK9784698.1"/>
    </source>
</evidence>
<evidence type="ECO:0000256" key="5">
    <source>
        <dbReference type="ARBA" id="ARBA00023136"/>
    </source>
</evidence>
<feature type="compositionally biased region" description="Basic and acidic residues" evidence="6">
    <location>
        <begin position="530"/>
        <end position="541"/>
    </location>
</feature>
<comment type="caution">
    <text evidence="9">The sequence shown here is derived from an EMBL/GenBank/DDBJ whole genome shotgun (WGS) entry which is preliminary data.</text>
</comment>
<organism evidence="9 10">
    <name type="scientific">Symbiochloris irregularis</name>
    <dbReference type="NCBI Taxonomy" id="706552"/>
    <lineage>
        <taxon>Eukaryota</taxon>
        <taxon>Viridiplantae</taxon>
        <taxon>Chlorophyta</taxon>
        <taxon>core chlorophytes</taxon>
        <taxon>Trebouxiophyceae</taxon>
        <taxon>Trebouxiales</taxon>
        <taxon>Trebouxiaceae</taxon>
        <taxon>Symbiochloris</taxon>
    </lineage>
</organism>
<dbReference type="EMBL" id="JALJOQ010000333">
    <property type="protein sequence ID" value="KAK9784698.1"/>
    <property type="molecule type" value="Genomic_DNA"/>
</dbReference>